<feature type="transmembrane region" description="Helical" evidence="1">
    <location>
        <begin position="25"/>
        <end position="47"/>
    </location>
</feature>
<dbReference type="AlphaFoldDB" id="A0AAV1V3X3"/>
<feature type="domain" description="FHA" evidence="2">
    <location>
        <begin position="247"/>
        <end position="293"/>
    </location>
</feature>
<name>A0AAV1V3X3_9STRA</name>
<dbReference type="SUPFAM" id="SSF49879">
    <property type="entry name" value="SMAD/FHA domain"/>
    <property type="match status" value="2"/>
</dbReference>
<dbReference type="Gene3D" id="2.60.200.20">
    <property type="match status" value="2"/>
</dbReference>
<dbReference type="InterPro" id="IPR000253">
    <property type="entry name" value="FHA_dom"/>
</dbReference>
<evidence type="ECO:0000259" key="2">
    <source>
        <dbReference type="PROSITE" id="PS50006"/>
    </source>
</evidence>
<evidence type="ECO:0000313" key="4">
    <source>
        <dbReference type="Proteomes" id="UP001162060"/>
    </source>
</evidence>
<dbReference type="Pfam" id="PF00498">
    <property type="entry name" value="FHA"/>
    <property type="match status" value="2"/>
</dbReference>
<dbReference type="CDD" id="cd00060">
    <property type="entry name" value="FHA"/>
    <property type="match status" value="2"/>
</dbReference>
<dbReference type="EMBL" id="CAKLBY020000259">
    <property type="protein sequence ID" value="CAK7940683.1"/>
    <property type="molecule type" value="Genomic_DNA"/>
</dbReference>
<dbReference type="InterPro" id="IPR050923">
    <property type="entry name" value="Cell_Proc_Reg/RNA_Proc"/>
</dbReference>
<protein>
    <recommendedName>
        <fullName evidence="2">FHA domain-containing protein</fullName>
    </recommendedName>
</protein>
<gene>
    <name evidence="3" type="ORF">PM001_LOCUS25833</name>
</gene>
<reference evidence="3" key="1">
    <citation type="submission" date="2024-01" db="EMBL/GenBank/DDBJ databases">
        <authorList>
            <person name="Webb A."/>
        </authorList>
    </citation>
    <scope>NUCLEOTIDE SEQUENCE</scope>
    <source>
        <strain evidence="3">Pm1</strain>
    </source>
</reference>
<dbReference type="InterPro" id="IPR008984">
    <property type="entry name" value="SMAD_FHA_dom_sf"/>
</dbReference>
<accession>A0AAV1V3X3</accession>
<dbReference type="PROSITE" id="PS50006">
    <property type="entry name" value="FHA_DOMAIN"/>
    <property type="match status" value="2"/>
</dbReference>
<dbReference type="PANTHER" id="PTHR23308">
    <property type="entry name" value="NUCLEAR INHIBITOR OF PROTEIN PHOSPHATASE-1"/>
    <property type="match status" value="1"/>
</dbReference>
<organism evidence="3 4">
    <name type="scientific">Peronospora matthiolae</name>
    <dbReference type="NCBI Taxonomy" id="2874970"/>
    <lineage>
        <taxon>Eukaryota</taxon>
        <taxon>Sar</taxon>
        <taxon>Stramenopiles</taxon>
        <taxon>Oomycota</taxon>
        <taxon>Peronosporomycetes</taxon>
        <taxon>Peronosporales</taxon>
        <taxon>Peronosporaceae</taxon>
        <taxon>Peronospora</taxon>
    </lineage>
</organism>
<feature type="domain" description="FHA" evidence="2">
    <location>
        <begin position="353"/>
        <end position="398"/>
    </location>
</feature>
<comment type="caution">
    <text evidence="3">The sequence shown here is derived from an EMBL/GenBank/DDBJ whole genome shotgun (WGS) entry which is preliminary data.</text>
</comment>
<dbReference type="Proteomes" id="UP001162060">
    <property type="component" value="Unassembled WGS sequence"/>
</dbReference>
<keyword evidence="1" id="KW-0812">Transmembrane</keyword>
<evidence type="ECO:0000256" key="1">
    <source>
        <dbReference type="SAM" id="Phobius"/>
    </source>
</evidence>
<keyword evidence="1" id="KW-0472">Membrane</keyword>
<evidence type="ECO:0000313" key="3">
    <source>
        <dbReference type="EMBL" id="CAK7940683.1"/>
    </source>
</evidence>
<keyword evidence="1" id="KW-1133">Transmembrane helix</keyword>
<sequence length="454" mass="51347">MDKKTPSQFVFRCHSSRSRRHAQSMVHWSWLHATAYSSAIVASIVYMHNQLTIYFRSFEAQQVNNELLYNLSKVATSGIEQLNGLHLVLSDLASRLRWLLVVLSLAVWIMTLLVSRHCHLHSLLGIVSNRLGCYVRKFRDWSAKERHGGKRHRHRQKLKQYPSRSSACLETWNEADVEVDEDDLLIVSSLSPEPRLLCSVEKQVSDVDEQGQSRWNTGEKGSVNSVCCNNGQGELAGKIVLHPREGARGGRNQNNQIITDDSYVSRLHFQIQYDPMEKEYYLQDLGSTTGTFVFLKPDAPKRLHVNDRVKLGDTEFEVSAINETITTGMPFLHIRFTEGPLTGICQTIGKTSVTLGRCSSNALCITEDDSISGKHSMISYFGNGFYITDLHSTNGTAIRLSGSGRKSRRRYLLHGDVFGVGSNRFMVEYSHQLAAQRRLASHEEDDDRRGEVES</sequence>
<dbReference type="SMART" id="SM00240">
    <property type="entry name" value="FHA"/>
    <property type="match status" value="2"/>
</dbReference>
<proteinExistence type="predicted"/>